<evidence type="ECO:0000313" key="2">
    <source>
        <dbReference type="EMBL" id="KAE8149847.1"/>
    </source>
</evidence>
<keyword evidence="1" id="KW-1133">Transmembrane helix</keyword>
<dbReference type="InterPro" id="IPR021838">
    <property type="entry name" value="DUF3431"/>
</dbReference>
<dbReference type="PANTHER" id="PTHR37490">
    <property type="entry name" value="EXPRESSED PROTEIN"/>
    <property type="match status" value="1"/>
</dbReference>
<dbReference type="EMBL" id="ML742111">
    <property type="protein sequence ID" value="KAE8149847.1"/>
    <property type="molecule type" value="Genomic_DNA"/>
</dbReference>
<dbReference type="Proteomes" id="UP000325780">
    <property type="component" value="Unassembled WGS sequence"/>
</dbReference>
<evidence type="ECO:0000313" key="3">
    <source>
        <dbReference type="Proteomes" id="UP000325780"/>
    </source>
</evidence>
<evidence type="ECO:0000256" key="1">
    <source>
        <dbReference type="SAM" id="Phobius"/>
    </source>
</evidence>
<keyword evidence="1" id="KW-0812">Transmembrane</keyword>
<keyword evidence="1" id="KW-0472">Membrane</keyword>
<accession>A0A5N6TU69</accession>
<dbReference type="Pfam" id="PF11913">
    <property type="entry name" value="DUF3431"/>
    <property type="match status" value="1"/>
</dbReference>
<dbReference type="AlphaFoldDB" id="A0A5N6TU69"/>
<dbReference type="OrthoDB" id="426718at2759"/>
<feature type="transmembrane region" description="Helical" evidence="1">
    <location>
        <begin position="22"/>
        <end position="42"/>
    </location>
</feature>
<name>A0A5N6TU69_ASPAV</name>
<organism evidence="2 3">
    <name type="scientific">Aspergillus avenaceus</name>
    <dbReference type="NCBI Taxonomy" id="36643"/>
    <lineage>
        <taxon>Eukaryota</taxon>
        <taxon>Fungi</taxon>
        <taxon>Dikarya</taxon>
        <taxon>Ascomycota</taxon>
        <taxon>Pezizomycotina</taxon>
        <taxon>Eurotiomycetes</taxon>
        <taxon>Eurotiomycetidae</taxon>
        <taxon>Eurotiales</taxon>
        <taxon>Aspergillaceae</taxon>
        <taxon>Aspergillus</taxon>
        <taxon>Aspergillus subgen. Circumdati</taxon>
    </lineage>
</organism>
<gene>
    <name evidence="2" type="ORF">BDV25DRAFT_155628</name>
</gene>
<dbReference type="PANTHER" id="PTHR37490:SF2">
    <property type="match status" value="1"/>
</dbReference>
<proteinExistence type="predicted"/>
<keyword evidence="3" id="KW-1185">Reference proteome</keyword>
<reference evidence="2 3" key="1">
    <citation type="submission" date="2019-04" db="EMBL/GenBank/DDBJ databases">
        <title>Friends and foes A comparative genomics study of 23 Aspergillus species from section Flavi.</title>
        <authorList>
            <consortium name="DOE Joint Genome Institute"/>
            <person name="Kjaerbolling I."/>
            <person name="Vesth T."/>
            <person name="Frisvad J.C."/>
            <person name="Nybo J.L."/>
            <person name="Theobald S."/>
            <person name="Kildgaard S."/>
            <person name="Isbrandt T."/>
            <person name="Kuo A."/>
            <person name="Sato A."/>
            <person name="Lyhne E.K."/>
            <person name="Kogle M.E."/>
            <person name="Wiebenga A."/>
            <person name="Kun R.S."/>
            <person name="Lubbers R.J."/>
            <person name="Makela M.R."/>
            <person name="Barry K."/>
            <person name="Chovatia M."/>
            <person name="Clum A."/>
            <person name="Daum C."/>
            <person name="Haridas S."/>
            <person name="He G."/>
            <person name="LaButti K."/>
            <person name="Lipzen A."/>
            <person name="Mondo S."/>
            <person name="Riley R."/>
            <person name="Salamov A."/>
            <person name="Simmons B.A."/>
            <person name="Magnuson J.K."/>
            <person name="Henrissat B."/>
            <person name="Mortensen U.H."/>
            <person name="Larsen T.O."/>
            <person name="Devries R.P."/>
            <person name="Grigoriev I.V."/>
            <person name="Machida M."/>
            <person name="Baker S.E."/>
            <person name="Andersen M.R."/>
        </authorList>
    </citation>
    <scope>NUCLEOTIDE SEQUENCE [LARGE SCALE GENOMIC DNA]</scope>
    <source>
        <strain evidence="2 3">IBT 18842</strain>
    </source>
</reference>
<sequence>MGTLLGQPDQSWGSRLHCLGRYSWHLLAAYLALLGMVLLLVSKLQDERLVSMKDKSHAPFAPSHSSASSALVLAKTRKEDVSWLYGLQPQWTPHIYSADGEPGYLALPDNKGREAMAYLTHIIDNYDSLADVTTFIHASGTQWHNDIGNTSTTHLLSRLRLDAVERKEYTNLRCQHIPGCPIAVRPFDPELRASDNAVYQNFVKIYMELFNVSIKQIPQEIGGVCCGQFAVTRDRIRQRPREDYIYMRDWALTTDLDNFTVGSVFEMLWHIIFSENPISCPDTQQCYCDLYGMCDE</sequence>
<protein>
    <submittedName>
        <fullName evidence="2">Uncharacterized protein</fullName>
    </submittedName>
</protein>